<gene>
    <name evidence="2" type="ORF">EGW08_023207</name>
</gene>
<proteinExistence type="predicted"/>
<reference evidence="2 3" key="1">
    <citation type="submission" date="2019-01" db="EMBL/GenBank/DDBJ databases">
        <title>A draft genome assembly of the solar-powered sea slug Elysia chlorotica.</title>
        <authorList>
            <person name="Cai H."/>
            <person name="Li Q."/>
            <person name="Fang X."/>
            <person name="Li J."/>
            <person name="Curtis N.E."/>
            <person name="Altenburger A."/>
            <person name="Shibata T."/>
            <person name="Feng M."/>
            <person name="Maeda T."/>
            <person name="Schwartz J.A."/>
            <person name="Shigenobu S."/>
            <person name="Lundholm N."/>
            <person name="Nishiyama T."/>
            <person name="Yang H."/>
            <person name="Hasebe M."/>
            <person name="Li S."/>
            <person name="Pierce S.K."/>
            <person name="Wang J."/>
        </authorList>
    </citation>
    <scope>NUCLEOTIDE SEQUENCE [LARGE SCALE GENOMIC DNA]</scope>
    <source>
        <strain evidence="2">EC2010</strain>
        <tissue evidence="2">Whole organism of an adult</tissue>
    </source>
</reference>
<organism evidence="2 3">
    <name type="scientific">Elysia chlorotica</name>
    <name type="common">Eastern emerald elysia</name>
    <name type="synonym">Sea slug</name>
    <dbReference type="NCBI Taxonomy" id="188477"/>
    <lineage>
        <taxon>Eukaryota</taxon>
        <taxon>Metazoa</taxon>
        <taxon>Spiralia</taxon>
        <taxon>Lophotrochozoa</taxon>
        <taxon>Mollusca</taxon>
        <taxon>Gastropoda</taxon>
        <taxon>Heterobranchia</taxon>
        <taxon>Euthyneura</taxon>
        <taxon>Panpulmonata</taxon>
        <taxon>Sacoglossa</taxon>
        <taxon>Placobranchoidea</taxon>
        <taxon>Plakobranchidae</taxon>
        <taxon>Elysia</taxon>
    </lineage>
</organism>
<feature type="region of interest" description="Disordered" evidence="1">
    <location>
        <begin position="1"/>
        <end position="24"/>
    </location>
</feature>
<protein>
    <submittedName>
        <fullName evidence="2">Uncharacterized protein</fullName>
    </submittedName>
</protein>
<feature type="region of interest" description="Disordered" evidence="1">
    <location>
        <begin position="94"/>
        <end position="113"/>
    </location>
</feature>
<evidence type="ECO:0000313" key="3">
    <source>
        <dbReference type="Proteomes" id="UP000271974"/>
    </source>
</evidence>
<feature type="compositionally biased region" description="Gly residues" evidence="1">
    <location>
        <begin position="98"/>
        <end position="113"/>
    </location>
</feature>
<evidence type="ECO:0000313" key="2">
    <source>
        <dbReference type="EMBL" id="RUS69034.1"/>
    </source>
</evidence>
<sequence>MKPPRTHPKLSTSTGIGGVNKSSRRPCGCCTDAHLDILNHFLRVSRRSPSEWLECCPTDTLISMRFERRHLRTSRYRWFKQQVDRIERVGKEEEEVVVGGGGDGDGGGGGGSS</sequence>
<name>A0A433SJ27_ELYCH</name>
<keyword evidence="3" id="KW-1185">Reference proteome</keyword>
<dbReference type="Proteomes" id="UP000271974">
    <property type="component" value="Unassembled WGS sequence"/>
</dbReference>
<dbReference type="EMBL" id="RQTK01001858">
    <property type="protein sequence ID" value="RUS69034.1"/>
    <property type="molecule type" value="Genomic_DNA"/>
</dbReference>
<comment type="caution">
    <text evidence="2">The sequence shown here is derived from an EMBL/GenBank/DDBJ whole genome shotgun (WGS) entry which is preliminary data.</text>
</comment>
<accession>A0A433SJ27</accession>
<evidence type="ECO:0000256" key="1">
    <source>
        <dbReference type="SAM" id="MobiDB-lite"/>
    </source>
</evidence>
<dbReference type="AlphaFoldDB" id="A0A433SJ27"/>